<proteinExistence type="predicted"/>
<reference evidence="1 2" key="1">
    <citation type="submission" date="2019-05" db="EMBL/GenBank/DDBJ databases">
        <title>Another draft genome of Portunus trituberculatus and its Hox gene families provides insights of decapod evolution.</title>
        <authorList>
            <person name="Jeong J.-H."/>
            <person name="Song I."/>
            <person name="Kim S."/>
            <person name="Choi T."/>
            <person name="Kim D."/>
            <person name="Ryu S."/>
            <person name="Kim W."/>
        </authorList>
    </citation>
    <scope>NUCLEOTIDE SEQUENCE [LARGE SCALE GENOMIC DNA]</scope>
    <source>
        <tissue evidence="1">Muscle</tissue>
    </source>
</reference>
<evidence type="ECO:0000313" key="1">
    <source>
        <dbReference type="EMBL" id="MPC15862.1"/>
    </source>
</evidence>
<accession>A0A5B7D1D7</accession>
<dbReference type="Proteomes" id="UP000324222">
    <property type="component" value="Unassembled WGS sequence"/>
</dbReference>
<protein>
    <submittedName>
        <fullName evidence="1">Uncharacterized protein</fullName>
    </submittedName>
</protein>
<evidence type="ECO:0000313" key="2">
    <source>
        <dbReference type="Proteomes" id="UP000324222"/>
    </source>
</evidence>
<gene>
    <name evidence="1" type="ORF">E2C01_008666</name>
</gene>
<comment type="caution">
    <text evidence="1">The sequence shown here is derived from an EMBL/GenBank/DDBJ whole genome shotgun (WGS) entry which is preliminary data.</text>
</comment>
<organism evidence="1 2">
    <name type="scientific">Portunus trituberculatus</name>
    <name type="common">Swimming crab</name>
    <name type="synonym">Neptunus trituberculatus</name>
    <dbReference type="NCBI Taxonomy" id="210409"/>
    <lineage>
        <taxon>Eukaryota</taxon>
        <taxon>Metazoa</taxon>
        <taxon>Ecdysozoa</taxon>
        <taxon>Arthropoda</taxon>
        <taxon>Crustacea</taxon>
        <taxon>Multicrustacea</taxon>
        <taxon>Malacostraca</taxon>
        <taxon>Eumalacostraca</taxon>
        <taxon>Eucarida</taxon>
        <taxon>Decapoda</taxon>
        <taxon>Pleocyemata</taxon>
        <taxon>Brachyura</taxon>
        <taxon>Eubrachyura</taxon>
        <taxon>Portunoidea</taxon>
        <taxon>Portunidae</taxon>
        <taxon>Portuninae</taxon>
        <taxon>Portunus</taxon>
    </lineage>
</organism>
<sequence length="107" mass="12168">MPVRKESFGFTFRRDSQHARRCRMWPSNSQHCLSSYLVIFLTIFLDLTRLPLFTIIVLGQTVPSPFSHGDNVQQPELNRGTQRHGILSLCRAHNSLSSLATASQQGR</sequence>
<name>A0A5B7D1D7_PORTR</name>
<keyword evidence="2" id="KW-1185">Reference proteome</keyword>
<dbReference type="EMBL" id="VSRR010000460">
    <property type="protein sequence ID" value="MPC15862.1"/>
    <property type="molecule type" value="Genomic_DNA"/>
</dbReference>
<dbReference type="AlphaFoldDB" id="A0A5B7D1D7"/>